<dbReference type="EMBL" id="UOEK01000031">
    <property type="protein sequence ID" value="VAV92799.1"/>
    <property type="molecule type" value="Genomic_DNA"/>
</dbReference>
<evidence type="ECO:0000256" key="6">
    <source>
        <dbReference type="ARBA" id="ARBA00022967"/>
    </source>
</evidence>
<reference evidence="10" key="1">
    <citation type="submission" date="2018-06" db="EMBL/GenBank/DDBJ databases">
        <authorList>
            <person name="Zhirakovskaya E."/>
        </authorList>
    </citation>
    <scope>NUCLEOTIDE SEQUENCE</scope>
</reference>
<dbReference type="SMART" id="SM00382">
    <property type="entry name" value="AAA"/>
    <property type="match status" value="1"/>
</dbReference>
<accession>A0A3B0RLH9</accession>
<dbReference type="PANTHER" id="PTHR42711">
    <property type="entry name" value="ABC TRANSPORTER ATP-BINDING PROTEIN"/>
    <property type="match status" value="1"/>
</dbReference>
<dbReference type="GO" id="GO:0005886">
    <property type="term" value="C:plasma membrane"/>
    <property type="evidence" value="ECO:0007669"/>
    <property type="project" value="UniProtKB-SubCell"/>
</dbReference>
<evidence type="ECO:0000256" key="2">
    <source>
        <dbReference type="ARBA" id="ARBA00022448"/>
    </source>
</evidence>
<dbReference type="InterPro" id="IPR003593">
    <property type="entry name" value="AAA+_ATPase"/>
</dbReference>
<dbReference type="Gene3D" id="3.40.50.300">
    <property type="entry name" value="P-loop containing nucleotide triphosphate hydrolases"/>
    <property type="match status" value="1"/>
</dbReference>
<gene>
    <name evidence="10" type="ORF">MNBD_ACTINO02-2990</name>
</gene>
<dbReference type="GO" id="GO:0005524">
    <property type="term" value="F:ATP binding"/>
    <property type="evidence" value="ECO:0007669"/>
    <property type="project" value="UniProtKB-KW"/>
</dbReference>
<dbReference type="InterPro" id="IPR003439">
    <property type="entry name" value="ABC_transporter-like_ATP-bd"/>
</dbReference>
<keyword evidence="6" id="KW-1278">Translocase</keyword>
<proteinExistence type="inferred from homology"/>
<dbReference type="GO" id="GO:1900753">
    <property type="term" value="P:doxorubicin transport"/>
    <property type="evidence" value="ECO:0007669"/>
    <property type="project" value="InterPro"/>
</dbReference>
<dbReference type="InterPro" id="IPR017871">
    <property type="entry name" value="ABC_transporter-like_CS"/>
</dbReference>
<dbReference type="PROSITE" id="PS00211">
    <property type="entry name" value="ABC_TRANSPORTER_1"/>
    <property type="match status" value="1"/>
</dbReference>
<dbReference type="SUPFAM" id="SSF52540">
    <property type="entry name" value="P-loop containing nucleoside triphosphate hydrolases"/>
    <property type="match status" value="1"/>
</dbReference>
<dbReference type="Pfam" id="PF00005">
    <property type="entry name" value="ABC_tran"/>
    <property type="match status" value="1"/>
</dbReference>
<keyword evidence="5 10" id="KW-0067">ATP-binding</keyword>
<evidence type="ECO:0000313" key="10">
    <source>
        <dbReference type="EMBL" id="VAV92799.1"/>
    </source>
</evidence>
<dbReference type="InterPro" id="IPR005894">
    <property type="entry name" value="DrrA"/>
</dbReference>
<dbReference type="AlphaFoldDB" id="A0A3B0RLH9"/>
<evidence type="ECO:0000256" key="5">
    <source>
        <dbReference type="ARBA" id="ARBA00022840"/>
    </source>
</evidence>
<dbReference type="NCBIfam" id="TIGR01188">
    <property type="entry name" value="drrA"/>
    <property type="match status" value="1"/>
</dbReference>
<organism evidence="10">
    <name type="scientific">hydrothermal vent metagenome</name>
    <dbReference type="NCBI Taxonomy" id="652676"/>
    <lineage>
        <taxon>unclassified sequences</taxon>
        <taxon>metagenomes</taxon>
        <taxon>ecological metagenomes</taxon>
    </lineage>
</organism>
<keyword evidence="7" id="KW-0472">Membrane</keyword>
<comment type="similarity">
    <text evidence="8">Belongs to the ABC transporter superfamily. Drug exporter-1 (DrugE1) (TC 3.A.1.105) family.</text>
</comment>
<comment type="subcellular location">
    <subcellularLocation>
        <location evidence="1">Cell membrane</location>
        <topology evidence="1">Peripheral membrane protein</topology>
        <orientation evidence="1">Cytoplasmic side</orientation>
    </subcellularLocation>
</comment>
<evidence type="ECO:0000256" key="8">
    <source>
        <dbReference type="ARBA" id="ARBA00049985"/>
    </source>
</evidence>
<dbReference type="GO" id="GO:0016887">
    <property type="term" value="F:ATP hydrolysis activity"/>
    <property type="evidence" value="ECO:0007669"/>
    <property type="project" value="InterPro"/>
</dbReference>
<evidence type="ECO:0000259" key="9">
    <source>
        <dbReference type="PROSITE" id="PS50893"/>
    </source>
</evidence>
<feature type="domain" description="ABC transporter" evidence="9">
    <location>
        <begin position="4"/>
        <end position="234"/>
    </location>
</feature>
<dbReference type="PROSITE" id="PS50893">
    <property type="entry name" value="ABC_TRANSPORTER_2"/>
    <property type="match status" value="1"/>
</dbReference>
<sequence length="331" mass="35668">MALIEVTDLYKSFGDVRAVDGISFTVEEGIIFGFLGPNGAGKTTTIRILVTLAEQTSGTAIVGGIDVAADPRGVRNRVGYAAQATGIDRDLTGKENLILQGRLHGLTKAEAQREADAILEVISLSEVADRRAGTYSGGMARRLDLGQALIHRPSILFLDEPTTGLDPQNRHAMWTYLRKLNDDGMTIFLTTQYLEEADELADNLAIIDNGRIVVEGSPTELKRGIGGDSVTLVPSSDGAADSLEVMATAMRALPRTNAVEKLAESVVVYLEDGGSRIAEIVRAIDATGVQLGRLELAEPSLDQVFLKHTGARLRVEDVKPPSRMSRNRMRT</sequence>
<dbReference type="FunFam" id="3.40.50.300:FF:000589">
    <property type="entry name" value="ABC transporter, ATP-binding subunit"/>
    <property type="match status" value="1"/>
</dbReference>
<evidence type="ECO:0000256" key="7">
    <source>
        <dbReference type="ARBA" id="ARBA00023136"/>
    </source>
</evidence>
<dbReference type="GO" id="GO:0043215">
    <property type="term" value="P:daunorubicin transport"/>
    <property type="evidence" value="ECO:0007669"/>
    <property type="project" value="InterPro"/>
</dbReference>
<keyword evidence="3" id="KW-1003">Cell membrane</keyword>
<dbReference type="Pfam" id="PF13732">
    <property type="entry name" value="DrrA1-3_C"/>
    <property type="match status" value="1"/>
</dbReference>
<evidence type="ECO:0000256" key="4">
    <source>
        <dbReference type="ARBA" id="ARBA00022741"/>
    </source>
</evidence>
<name>A0A3B0RLH9_9ZZZZ</name>
<dbReference type="InterPro" id="IPR050763">
    <property type="entry name" value="ABC_transporter_ATP-binding"/>
</dbReference>
<dbReference type="PANTHER" id="PTHR42711:SF5">
    <property type="entry name" value="ABC TRANSPORTER ATP-BINDING PROTEIN NATA"/>
    <property type="match status" value="1"/>
</dbReference>
<dbReference type="InterPro" id="IPR025302">
    <property type="entry name" value="DrrA1/2-like_C"/>
</dbReference>
<keyword evidence="4" id="KW-0547">Nucleotide-binding</keyword>
<keyword evidence="2" id="KW-0813">Transport</keyword>
<evidence type="ECO:0000256" key="1">
    <source>
        <dbReference type="ARBA" id="ARBA00004413"/>
    </source>
</evidence>
<dbReference type="InterPro" id="IPR027417">
    <property type="entry name" value="P-loop_NTPase"/>
</dbReference>
<protein>
    <submittedName>
        <fullName evidence="10">Efflux ABC transporter, ATP-binding protein</fullName>
    </submittedName>
</protein>
<evidence type="ECO:0000256" key="3">
    <source>
        <dbReference type="ARBA" id="ARBA00022475"/>
    </source>
</evidence>